<evidence type="ECO:0000313" key="2">
    <source>
        <dbReference type="EMBL" id="KAF2105219.1"/>
    </source>
</evidence>
<feature type="region of interest" description="Disordered" evidence="1">
    <location>
        <begin position="205"/>
        <end position="237"/>
    </location>
</feature>
<feature type="compositionally biased region" description="Basic and acidic residues" evidence="1">
    <location>
        <begin position="225"/>
        <end position="237"/>
    </location>
</feature>
<protein>
    <submittedName>
        <fullName evidence="2">Uncharacterized protein</fullName>
    </submittedName>
</protein>
<accession>A0A6A5YD44</accession>
<dbReference type="AlphaFoldDB" id="A0A6A5YD44"/>
<sequence length="237" mass="26476">MSQKQIILLFASFSYPSARARVISGPLLPIISTRLNTSFSKSPSTRQYTNAYASRNPRYRIQSCACSIVWLSTISRGSTIPQLKKLLKHSMTSIYWQTTQLAISLVRFKVSLMLGADTGTSVNALEALHPSFSSPKTKGIAFGSATLVSLAKPSRKRFARCNRLAFRLKPSPGITWRSRNFSREWAQFTLLASKRRKQQLFLSSSITPIPKANDPSQPPLHLQRKGKEPAMEGRSET</sequence>
<dbReference type="EMBL" id="ML977396">
    <property type="protein sequence ID" value="KAF2105219.1"/>
    <property type="molecule type" value="Genomic_DNA"/>
</dbReference>
<dbReference type="Proteomes" id="UP000799770">
    <property type="component" value="Unassembled WGS sequence"/>
</dbReference>
<evidence type="ECO:0000256" key="1">
    <source>
        <dbReference type="SAM" id="MobiDB-lite"/>
    </source>
</evidence>
<evidence type="ECO:0000313" key="3">
    <source>
        <dbReference type="Proteomes" id="UP000799770"/>
    </source>
</evidence>
<gene>
    <name evidence="2" type="ORF">BDV96DRAFT_393070</name>
</gene>
<keyword evidence="3" id="KW-1185">Reference proteome</keyword>
<reference evidence="2" key="1">
    <citation type="journal article" date="2020" name="Stud. Mycol.">
        <title>101 Dothideomycetes genomes: a test case for predicting lifestyles and emergence of pathogens.</title>
        <authorList>
            <person name="Haridas S."/>
            <person name="Albert R."/>
            <person name="Binder M."/>
            <person name="Bloem J."/>
            <person name="Labutti K."/>
            <person name="Salamov A."/>
            <person name="Andreopoulos B."/>
            <person name="Baker S."/>
            <person name="Barry K."/>
            <person name="Bills G."/>
            <person name="Bluhm B."/>
            <person name="Cannon C."/>
            <person name="Castanera R."/>
            <person name="Culley D."/>
            <person name="Daum C."/>
            <person name="Ezra D."/>
            <person name="Gonzalez J."/>
            <person name="Henrissat B."/>
            <person name="Kuo A."/>
            <person name="Liang C."/>
            <person name="Lipzen A."/>
            <person name="Lutzoni F."/>
            <person name="Magnuson J."/>
            <person name="Mondo S."/>
            <person name="Nolan M."/>
            <person name="Ohm R."/>
            <person name="Pangilinan J."/>
            <person name="Park H.-J."/>
            <person name="Ramirez L."/>
            <person name="Alfaro M."/>
            <person name="Sun H."/>
            <person name="Tritt A."/>
            <person name="Yoshinaga Y."/>
            <person name="Zwiers L.-H."/>
            <person name="Turgeon B."/>
            <person name="Goodwin S."/>
            <person name="Spatafora J."/>
            <person name="Crous P."/>
            <person name="Grigoriev I."/>
        </authorList>
    </citation>
    <scope>NUCLEOTIDE SEQUENCE</scope>
    <source>
        <strain evidence="2">CBS 627.86</strain>
    </source>
</reference>
<name>A0A6A5YD44_9PLEO</name>
<organism evidence="2 3">
    <name type="scientific">Lophiotrema nucula</name>
    <dbReference type="NCBI Taxonomy" id="690887"/>
    <lineage>
        <taxon>Eukaryota</taxon>
        <taxon>Fungi</taxon>
        <taxon>Dikarya</taxon>
        <taxon>Ascomycota</taxon>
        <taxon>Pezizomycotina</taxon>
        <taxon>Dothideomycetes</taxon>
        <taxon>Pleosporomycetidae</taxon>
        <taxon>Pleosporales</taxon>
        <taxon>Lophiotremataceae</taxon>
        <taxon>Lophiotrema</taxon>
    </lineage>
</organism>
<proteinExistence type="predicted"/>